<name>A0A521EM41_9FLAO</name>
<sequence length="319" mass="37193">MEINIYSSIISIANYNYWDCPEKSIQKTLINFKKGLIIAGKENLYLVPLLFYMKKKFCLFLLFFTFLSFAQTKVVSWNIENFGKSKSDAHLNYIAKTISNYDIIAIQEVVAGNGGAQTVAKLASLLNEKGSKWDYRISDPTSSSSYKTERYAFIWKTHKAKLKNKPWLEKKFNLEIDREPYFATFEINKRAITLVNFHAITQKKQPETEIKYFKFLPNEYPDLNLVFLGDFNCPEKHSVFNPLKKMGYSPVLKNQKTTLKYKCKDNICLASEFDNIFYNTSNLKVINSGIIKFYEDFDSLQNARKVSDHIPIWFEFSLN</sequence>
<dbReference type="GO" id="GO:0004519">
    <property type="term" value="F:endonuclease activity"/>
    <property type="evidence" value="ECO:0007669"/>
    <property type="project" value="UniProtKB-KW"/>
</dbReference>
<dbReference type="GO" id="GO:0004536">
    <property type="term" value="F:DNA nuclease activity"/>
    <property type="evidence" value="ECO:0007669"/>
    <property type="project" value="InterPro"/>
</dbReference>
<keyword evidence="4" id="KW-0812">Transmembrane</keyword>
<dbReference type="InterPro" id="IPR005135">
    <property type="entry name" value="Endo/exonuclease/phosphatase"/>
</dbReference>
<keyword evidence="6" id="KW-0255">Endonuclease</keyword>
<dbReference type="SUPFAM" id="SSF56219">
    <property type="entry name" value="DNase I-like"/>
    <property type="match status" value="1"/>
</dbReference>
<evidence type="ECO:0000259" key="5">
    <source>
        <dbReference type="Pfam" id="PF03372"/>
    </source>
</evidence>
<dbReference type="GO" id="GO:0004527">
    <property type="term" value="F:exonuclease activity"/>
    <property type="evidence" value="ECO:0007669"/>
    <property type="project" value="UniProtKB-KW"/>
</dbReference>
<evidence type="ECO:0000313" key="7">
    <source>
        <dbReference type="Proteomes" id="UP000319267"/>
    </source>
</evidence>
<dbReference type="InterPro" id="IPR036691">
    <property type="entry name" value="Endo/exonu/phosph_ase_sf"/>
</dbReference>
<keyword evidence="3" id="KW-0378">Hydrolase</keyword>
<reference evidence="6 7" key="1">
    <citation type="submission" date="2017-05" db="EMBL/GenBank/DDBJ databases">
        <authorList>
            <person name="Varghese N."/>
            <person name="Submissions S."/>
        </authorList>
    </citation>
    <scope>NUCLEOTIDE SEQUENCE [LARGE SCALE GENOMIC DNA]</scope>
    <source>
        <strain evidence="6 7">DSM 29982</strain>
    </source>
</reference>
<keyword evidence="4" id="KW-0472">Membrane</keyword>
<evidence type="ECO:0000256" key="1">
    <source>
        <dbReference type="ARBA" id="ARBA00007359"/>
    </source>
</evidence>
<organism evidence="6 7">
    <name type="scientific">Flavobacterium nitrogenifigens</name>
    <dbReference type="NCBI Taxonomy" id="1617283"/>
    <lineage>
        <taxon>Bacteria</taxon>
        <taxon>Pseudomonadati</taxon>
        <taxon>Bacteroidota</taxon>
        <taxon>Flavobacteriia</taxon>
        <taxon>Flavobacteriales</taxon>
        <taxon>Flavobacteriaceae</taxon>
        <taxon>Flavobacterium</taxon>
    </lineage>
</organism>
<gene>
    <name evidence="6" type="ORF">SAMN06265220_104439</name>
</gene>
<dbReference type="InterPro" id="IPR016202">
    <property type="entry name" value="DNase_I"/>
</dbReference>
<evidence type="ECO:0000313" key="6">
    <source>
        <dbReference type="EMBL" id="SMO84993.1"/>
    </source>
</evidence>
<keyword evidence="7" id="KW-1185">Reference proteome</keyword>
<feature type="transmembrane region" description="Helical" evidence="4">
    <location>
        <begin position="57"/>
        <end position="77"/>
    </location>
</feature>
<evidence type="ECO:0000256" key="2">
    <source>
        <dbReference type="ARBA" id="ARBA00022722"/>
    </source>
</evidence>
<dbReference type="Pfam" id="PF03372">
    <property type="entry name" value="Exo_endo_phos"/>
    <property type="match status" value="1"/>
</dbReference>
<dbReference type="EMBL" id="FXTQ01000004">
    <property type="protein sequence ID" value="SMO84993.1"/>
    <property type="molecule type" value="Genomic_DNA"/>
</dbReference>
<dbReference type="CDD" id="cd10283">
    <property type="entry name" value="MnuA_DNase1-like"/>
    <property type="match status" value="1"/>
</dbReference>
<accession>A0A521EM41</accession>
<dbReference type="GO" id="GO:0006308">
    <property type="term" value="P:DNA catabolic process"/>
    <property type="evidence" value="ECO:0007669"/>
    <property type="project" value="InterPro"/>
</dbReference>
<protein>
    <submittedName>
        <fullName evidence="6">Endonuclease/Exonuclease/phosphatase family protein</fullName>
    </submittedName>
</protein>
<proteinExistence type="inferred from homology"/>
<dbReference type="Proteomes" id="UP000319267">
    <property type="component" value="Unassembled WGS sequence"/>
</dbReference>
<feature type="domain" description="Endonuclease/exonuclease/phosphatase" evidence="5">
    <location>
        <begin position="75"/>
        <end position="309"/>
    </location>
</feature>
<evidence type="ECO:0000256" key="4">
    <source>
        <dbReference type="SAM" id="Phobius"/>
    </source>
</evidence>
<keyword evidence="6" id="KW-0269">Exonuclease</keyword>
<dbReference type="Gene3D" id="3.60.10.10">
    <property type="entry name" value="Endonuclease/exonuclease/phosphatase"/>
    <property type="match status" value="1"/>
</dbReference>
<dbReference type="PANTHER" id="PTHR11371:SF31">
    <property type="entry name" value="EXTRACELLULAR NUCLEASE"/>
    <property type="match status" value="1"/>
</dbReference>
<dbReference type="SMART" id="SM00476">
    <property type="entry name" value="DNaseIc"/>
    <property type="match status" value="1"/>
</dbReference>
<comment type="similarity">
    <text evidence="1">Belongs to the DNase I family.</text>
</comment>
<evidence type="ECO:0000256" key="3">
    <source>
        <dbReference type="ARBA" id="ARBA00022801"/>
    </source>
</evidence>
<dbReference type="AlphaFoldDB" id="A0A521EM41"/>
<dbReference type="PANTHER" id="PTHR11371">
    <property type="entry name" value="DEOXYRIBONUCLEASE"/>
    <property type="match status" value="1"/>
</dbReference>
<keyword evidence="2" id="KW-0540">Nuclease</keyword>
<keyword evidence="4" id="KW-1133">Transmembrane helix</keyword>